<dbReference type="PROSITE" id="PS00194">
    <property type="entry name" value="THIOREDOXIN_1"/>
    <property type="match status" value="1"/>
</dbReference>
<evidence type="ECO:0000259" key="3">
    <source>
        <dbReference type="PROSITE" id="PS51352"/>
    </source>
</evidence>
<evidence type="ECO:0000313" key="4">
    <source>
        <dbReference type="EMBL" id="OIJ10340.1"/>
    </source>
</evidence>
<dbReference type="CDD" id="cd02966">
    <property type="entry name" value="TlpA_like_family"/>
    <property type="match status" value="1"/>
</dbReference>
<feature type="domain" description="Thioredoxin" evidence="3">
    <location>
        <begin position="31"/>
        <end position="177"/>
    </location>
</feature>
<reference evidence="4 5" key="1">
    <citation type="submission" date="2016-10" db="EMBL/GenBank/DDBJ databases">
        <title>Draft genome sequences of four alkaliphilic bacteria belonging to the Anaerobacillus genus.</title>
        <authorList>
            <person name="Bassil N.M."/>
            <person name="Lloyd J.R."/>
        </authorList>
    </citation>
    <scope>NUCLEOTIDE SEQUENCE [LARGE SCALE GENOMIC DNA]</scope>
    <source>
        <strain evidence="4 5">DSM 15340</strain>
    </source>
</reference>
<protein>
    <recommendedName>
        <fullName evidence="3">Thioredoxin domain-containing protein</fullName>
    </recommendedName>
</protein>
<dbReference type="InterPro" id="IPR050553">
    <property type="entry name" value="Thioredoxin_ResA/DsbE_sf"/>
</dbReference>
<dbReference type="EMBL" id="MLQQ01000040">
    <property type="protein sequence ID" value="OIJ10340.1"/>
    <property type="molecule type" value="Genomic_DNA"/>
</dbReference>
<keyword evidence="5" id="KW-1185">Reference proteome</keyword>
<dbReference type="InterPro" id="IPR013766">
    <property type="entry name" value="Thioredoxin_domain"/>
</dbReference>
<name>A0A1S2LDL0_9BACI</name>
<dbReference type="Proteomes" id="UP000180098">
    <property type="component" value="Unassembled WGS sequence"/>
</dbReference>
<gene>
    <name evidence="4" type="ORF">BKP35_13305</name>
</gene>
<evidence type="ECO:0000256" key="1">
    <source>
        <dbReference type="ARBA" id="ARBA00004196"/>
    </source>
</evidence>
<dbReference type="GO" id="GO:0030313">
    <property type="term" value="C:cell envelope"/>
    <property type="evidence" value="ECO:0007669"/>
    <property type="project" value="UniProtKB-SubCell"/>
</dbReference>
<dbReference type="Gene3D" id="3.40.30.10">
    <property type="entry name" value="Glutaredoxin"/>
    <property type="match status" value="1"/>
</dbReference>
<dbReference type="InterPro" id="IPR036249">
    <property type="entry name" value="Thioredoxin-like_sf"/>
</dbReference>
<dbReference type="InterPro" id="IPR013740">
    <property type="entry name" value="Redoxin"/>
</dbReference>
<comment type="subcellular location">
    <subcellularLocation>
        <location evidence="1">Cell envelope</location>
    </subcellularLocation>
</comment>
<evidence type="ECO:0000313" key="5">
    <source>
        <dbReference type="Proteomes" id="UP000180098"/>
    </source>
</evidence>
<dbReference type="GO" id="GO:0016491">
    <property type="term" value="F:oxidoreductase activity"/>
    <property type="evidence" value="ECO:0007669"/>
    <property type="project" value="InterPro"/>
</dbReference>
<keyword evidence="2" id="KW-0201">Cytochrome c-type biogenesis</keyword>
<organism evidence="4 5">
    <name type="scientific">Anaerobacillus arseniciselenatis</name>
    <dbReference type="NCBI Taxonomy" id="85682"/>
    <lineage>
        <taxon>Bacteria</taxon>
        <taxon>Bacillati</taxon>
        <taxon>Bacillota</taxon>
        <taxon>Bacilli</taxon>
        <taxon>Bacillales</taxon>
        <taxon>Bacillaceae</taxon>
        <taxon>Anaerobacillus</taxon>
    </lineage>
</organism>
<proteinExistence type="predicted"/>
<comment type="caution">
    <text evidence="4">The sequence shown here is derived from an EMBL/GenBank/DDBJ whole genome shotgun (WGS) entry which is preliminary data.</text>
</comment>
<evidence type="ECO:0000256" key="2">
    <source>
        <dbReference type="ARBA" id="ARBA00022748"/>
    </source>
</evidence>
<dbReference type="InterPro" id="IPR017937">
    <property type="entry name" value="Thioredoxin_CS"/>
</dbReference>
<dbReference type="PANTHER" id="PTHR42852">
    <property type="entry name" value="THIOL:DISULFIDE INTERCHANGE PROTEIN DSBE"/>
    <property type="match status" value="1"/>
</dbReference>
<sequence>MNKRLTSLIVFIVAVGLIAYVVATTQPRVGAEEGMIAPDFTLPLWHTGEEAELSSFRGDIVVLNLWASWCPPCREEMPELIELSNNYKGKGVKVVGVNLALQERSPEDADEFMEEFGVDFPTFVDQPNEERRGVVSTLYNIDSIPFTYVIDRDGVIVKVYRGLVRYEWLEEFIEEIR</sequence>
<dbReference type="PANTHER" id="PTHR42852:SF13">
    <property type="entry name" value="PROTEIN DIPZ"/>
    <property type="match status" value="1"/>
</dbReference>
<dbReference type="PROSITE" id="PS51352">
    <property type="entry name" value="THIOREDOXIN_2"/>
    <property type="match status" value="1"/>
</dbReference>
<accession>A0A1S2LDL0</accession>
<dbReference type="Pfam" id="PF08534">
    <property type="entry name" value="Redoxin"/>
    <property type="match status" value="1"/>
</dbReference>
<dbReference type="GO" id="GO:0017004">
    <property type="term" value="P:cytochrome complex assembly"/>
    <property type="evidence" value="ECO:0007669"/>
    <property type="project" value="UniProtKB-KW"/>
</dbReference>
<dbReference type="SUPFAM" id="SSF52833">
    <property type="entry name" value="Thioredoxin-like"/>
    <property type="match status" value="1"/>
</dbReference>
<dbReference type="AlphaFoldDB" id="A0A1S2LDL0"/>